<accession>A0A6G1HLT1</accession>
<gene>
    <name evidence="2" type="ORF">EJ06DRAFT_533590</name>
</gene>
<feature type="compositionally biased region" description="Pro residues" evidence="1">
    <location>
        <begin position="17"/>
        <end position="32"/>
    </location>
</feature>
<proteinExistence type="predicted"/>
<evidence type="ECO:0000313" key="2">
    <source>
        <dbReference type="EMBL" id="KAF2396864.1"/>
    </source>
</evidence>
<name>A0A6G1HLT1_9PEZI</name>
<keyword evidence="3" id="KW-1185">Reference proteome</keyword>
<reference evidence="2" key="1">
    <citation type="journal article" date="2020" name="Stud. Mycol.">
        <title>101 Dothideomycetes genomes: a test case for predicting lifestyles and emergence of pathogens.</title>
        <authorList>
            <person name="Haridas S."/>
            <person name="Albert R."/>
            <person name="Binder M."/>
            <person name="Bloem J."/>
            <person name="Labutti K."/>
            <person name="Salamov A."/>
            <person name="Andreopoulos B."/>
            <person name="Baker S."/>
            <person name="Barry K."/>
            <person name="Bills G."/>
            <person name="Bluhm B."/>
            <person name="Cannon C."/>
            <person name="Castanera R."/>
            <person name="Culley D."/>
            <person name="Daum C."/>
            <person name="Ezra D."/>
            <person name="Gonzalez J."/>
            <person name="Henrissat B."/>
            <person name="Kuo A."/>
            <person name="Liang C."/>
            <person name="Lipzen A."/>
            <person name="Lutzoni F."/>
            <person name="Magnuson J."/>
            <person name="Mondo S."/>
            <person name="Nolan M."/>
            <person name="Ohm R."/>
            <person name="Pangilinan J."/>
            <person name="Park H.-J."/>
            <person name="Ramirez L."/>
            <person name="Alfaro M."/>
            <person name="Sun H."/>
            <person name="Tritt A."/>
            <person name="Yoshinaga Y."/>
            <person name="Zwiers L.-H."/>
            <person name="Turgeon B."/>
            <person name="Goodwin S."/>
            <person name="Spatafora J."/>
            <person name="Crous P."/>
            <person name="Grigoriev I."/>
        </authorList>
    </citation>
    <scope>NUCLEOTIDE SEQUENCE</scope>
    <source>
        <strain evidence="2">CBS 262.69</strain>
    </source>
</reference>
<evidence type="ECO:0000256" key="1">
    <source>
        <dbReference type="SAM" id="MobiDB-lite"/>
    </source>
</evidence>
<dbReference type="AlphaFoldDB" id="A0A6G1HLT1"/>
<dbReference type="EMBL" id="ML996705">
    <property type="protein sequence ID" value="KAF2396864.1"/>
    <property type="molecule type" value="Genomic_DNA"/>
</dbReference>
<sequence length="259" mass="28151">MEFDGEQEAQGHTTSSPPEPTPHQEAPPPILPPSYLWTRPPAVLPGPYDHPYSPRAQVPLDTTPTMPTTMPTTMPVTIPALAPPPPWPVMPFVSYPTVRFIPPPGAETDAITGEATTTTDAGSKLAFHVGRKPPSPDDYIRTPELTTSSPDLDFTPLSERGVTAGPKDVRADLEMDDGEIEGAKGKAKWNPEVVEKPEAKESKEGVTDAAIEDLRCTVEYMRVAPVDEAGALALVRGKVWRAGRRGQGWRRHQWVVEVG</sequence>
<feature type="region of interest" description="Disordered" evidence="1">
    <location>
        <begin position="1"/>
        <end position="44"/>
    </location>
</feature>
<organism evidence="2 3">
    <name type="scientific">Trichodelitschia bisporula</name>
    <dbReference type="NCBI Taxonomy" id="703511"/>
    <lineage>
        <taxon>Eukaryota</taxon>
        <taxon>Fungi</taxon>
        <taxon>Dikarya</taxon>
        <taxon>Ascomycota</taxon>
        <taxon>Pezizomycotina</taxon>
        <taxon>Dothideomycetes</taxon>
        <taxon>Dothideomycetes incertae sedis</taxon>
        <taxon>Phaeotrichales</taxon>
        <taxon>Phaeotrichaceae</taxon>
        <taxon>Trichodelitschia</taxon>
    </lineage>
</organism>
<feature type="region of interest" description="Disordered" evidence="1">
    <location>
        <begin position="129"/>
        <end position="164"/>
    </location>
</feature>
<protein>
    <submittedName>
        <fullName evidence="2">Uncharacterized protein</fullName>
    </submittedName>
</protein>
<dbReference type="Proteomes" id="UP000799640">
    <property type="component" value="Unassembled WGS sequence"/>
</dbReference>
<evidence type="ECO:0000313" key="3">
    <source>
        <dbReference type="Proteomes" id="UP000799640"/>
    </source>
</evidence>